<dbReference type="PROSITE" id="PS50042">
    <property type="entry name" value="CNMP_BINDING_3"/>
    <property type="match status" value="1"/>
</dbReference>
<evidence type="ECO:0000256" key="3">
    <source>
        <dbReference type="ARBA" id="ARBA00023163"/>
    </source>
</evidence>
<feature type="domain" description="Cyclic nucleotide-binding" evidence="4">
    <location>
        <begin position="5"/>
        <end position="109"/>
    </location>
</feature>
<dbReference type="PANTHER" id="PTHR24567:SF74">
    <property type="entry name" value="HTH-TYPE TRANSCRIPTIONAL REGULATOR ARCR"/>
    <property type="match status" value="1"/>
</dbReference>
<dbReference type="PRINTS" id="PR00103">
    <property type="entry name" value="CAMPKINASE"/>
</dbReference>
<dbReference type="RefSeq" id="WP_270028861.1">
    <property type="nucleotide sequence ID" value="NZ_JAPDDP010000075.1"/>
</dbReference>
<dbReference type="InterPro" id="IPR012318">
    <property type="entry name" value="HTH_CRP"/>
</dbReference>
<dbReference type="InterPro" id="IPR018488">
    <property type="entry name" value="cNMP-bd_CS"/>
</dbReference>
<dbReference type="PROSITE" id="PS51063">
    <property type="entry name" value="HTH_CRP_2"/>
    <property type="match status" value="1"/>
</dbReference>
<dbReference type="InterPro" id="IPR036390">
    <property type="entry name" value="WH_DNA-bd_sf"/>
</dbReference>
<evidence type="ECO:0000256" key="1">
    <source>
        <dbReference type="ARBA" id="ARBA00023015"/>
    </source>
</evidence>
<evidence type="ECO:0000256" key="2">
    <source>
        <dbReference type="ARBA" id="ARBA00023125"/>
    </source>
</evidence>
<sequence>MQWPILAGIPEEDARQVLSIARRRTFARREVVFHHGDPADSLHLVHSGRFAVRIQTPLGDTVMLSLLGPGETFGEIALLDGVGPRSATVVALEQAETRAIHKLDFDALVQRYPGVADLLARALALRVRRLSELLLEAHYIPADRRVLRRLAEFGISEGVVPLTQEELSNLAGTSRATVNRVVRDAQARGELALKRGRMEVLDAAALVARAG</sequence>
<dbReference type="Pfam" id="PF00027">
    <property type="entry name" value="cNMP_binding"/>
    <property type="match status" value="1"/>
</dbReference>
<protein>
    <submittedName>
        <fullName evidence="6">Crp/Fnr family transcriptional regulator</fullName>
    </submittedName>
</protein>
<keyword evidence="2" id="KW-0238">DNA-binding</keyword>
<dbReference type="SMART" id="SM00100">
    <property type="entry name" value="cNMP"/>
    <property type="match status" value="1"/>
</dbReference>
<evidence type="ECO:0000259" key="5">
    <source>
        <dbReference type="PROSITE" id="PS51063"/>
    </source>
</evidence>
<dbReference type="EMBL" id="JAPDDP010000075">
    <property type="protein sequence ID" value="MDA0184406.1"/>
    <property type="molecule type" value="Genomic_DNA"/>
</dbReference>
<dbReference type="AlphaFoldDB" id="A0A9X3NIH3"/>
<keyword evidence="1" id="KW-0805">Transcription regulation</keyword>
<dbReference type="InterPro" id="IPR018490">
    <property type="entry name" value="cNMP-bd_dom_sf"/>
</dbReference>
<dbReference type="InterPro" id="IPR036388">
    <property type="entry name" value="WH-like_DNA-bd_sf"/>
</dbReference>
<gene>
    <name evidence="6" type="ORF">OJ997_29145</name>
</gene>
<dbReference type="SUPFAM" id="SSF46785">
    <property type="entry name" value="Winged helix' DNA-binding domain"/>
    <property type="match status" value="1"/>
</dbReference>
<dbReference type="InterPro" id="IPR050397">
    <property type="entry name" value="Env_Response_Regulators"/>
</dbReference>
<feature type="domain" description="HTH crp-type" evidence="5">
    <location>
        <begin position="140"/>
        <end position="204"/>
    </location>
</feature>
<dbReference type="InterPro" id="IPR014710">
    <property type="entry name" value="RmlC-like_jellyroll"/>
</dbReference>
<organism evidence="6 7">
    <name type="scientific">Solirubrobacter phytolaccae</name>
    <dbReference type="NCBI Taxonomy" id="1404360"/>
    <lineage>
        <taxon>Bacteria</taxon>
        <taxon>Bacillati</taxon>
        <taxon>Actinomycetota</taxon>
        <taxon>Thermoleophilia</taxon>
        <taxon>Solirubrobacterales</taxon>
        <taxon>Solirubrobacteraceae</taxon>
        <taxon>Solirubrobacter</taxon>
    </lineage>
</organism>
<dbReference type="InterPro" id="IPR000595">
    <property type="entry name" value="cNMP-bd_dom"/>
</dbReference>
<comment type="caution">
    <text evidence="6">The sequence shown here is derived from an EMBL/GenBank/DDBJ whole genome shotgun (WGS) entry which is preliminary data.</text>
</comment>
<accession>A0A9X3NIH3</accession>
<dbReference type="GO" id="GO:0003700">
    <property type="term" value="F:DNA-binding transcription factor activity"/>
    <property type="evidence" value="ECO:0007669"/>
    <property type="project" value="TreeGrafter"/>
</dbReference>
<dbReference type="Gene3D" id="2.60.120.10">
    <property type="entry name" value="Jelly Rolls"/>
    <property type="match status" value="1"/>
</dbReference>
<evidence type="ECO:0000313" key="7">
    <source>
        <dbReference type="Proteomes" id="UP001147653"/>
    </source>
</evidence>
<evidence type="ECO:0000313" key="6">
    <source>
        <dbReference type="EMBL" id="MDA0184406.1"/>
    </source>
</evidence>
<dbReference type="GO" id="GO:0005829">
    <property type="term" value="C:cytosol"/>
    <property type="evidence" value="ECO:0007669"/>
    <property type="project" value="TreeGrafter"/>
</dbReference>
<dbReference type="PANTHER" id="PTHR24567">
    <property type="entry name" value="CRP FAMILY TRANSCRIPTIONAL REGULATORY PROTEIN"/>
    <property type="match status" value="1"/>
</dbReference>
<name>A0A9X3NIH3_9ACTN</name>
<dbReference type="GO" id="GO:0003677">
    <property type="term" value="F:DNA binding"/>
    <property type="evidence" value="ECO:0007669"/>
    <property type="project" value="UniProtKB-KW"/>
</dbReference>
<dbReference type="SUPFAM" id="SSF51206">
    <property type="entry name" value="cAMP-binding domain-like"/>
    <property type="match status" value="1"/>
</dbReference>
<proteinExistence type="predicted"/>
<evidence type="ECO:0000259" key="4">
    <source>
        <dbReference type="PROSITE" id="PS50042"/>
    </source>
</evidence>
<reference evidence="6" key="1">
    <citation type="submission" date="2022-10" db="EMBL/GenBank/DDBJ databases">
        <title>The WGS of Solirubrobacter phytolaccae KCTC 29190.</title>
        <authorList>
            <person name="Jiang Z."/>
        </authorList>
    </citation>
    <scope>NUCLEOTIDE SEQUENCE</scope>
    <source>
        <strain evidence="6">KCTC 29190</strain>
    </source>
</reference>
<dbReference type="Proteomes" id="UP001147653">
    <property type="component" value="Unassembled WGS sequence"/>
</dbReference>
<dbReference type="Pfam" id="PF13545">
    <property type="entry name" value="HTH_Crp_2"/>
    <property type="match status" value="1"/>
</dbReference>
<dbReference type="CDD" id="cd00038">
    <property type="entry name" value="CAP_ED"/>
    <property type="match status" value="1"/>
</dbReference>
<dbReference type="SMART" id="SM00419">
    <property type="entry name" value="HTH_CRP"/>
    <property type="match status" value="1"/>
</dbReference>
<dbReference type="Gene3D" id="1.10.10.10">
    <property type="entry name" value="Winged helix-like DNA-binding domain superfamily/Winged helix DNA-binding domain"/>
    <property type="match status" value="1"/>
</dbReference>
<keyword evidence="7" id="KW-1185">Reference proteome</keyword>
<dbReference type="PROSITE" id="PS00889">
    <property type="entry name" value="CNMP_BINDING_2"/>
    <property type="match status" value="1"/>
</dbReference>
<keyword evidence="3" id="KW-0804">Transcription</keyword>